<dbReference type="GO" id="GO:0005634">
    <property type="term" value="C:nucleus"/>
    <property type="evidence" value="ECO:0007669"/>
    <property type="project" value="UniProtKB-SubCell"/>
</dbReference>
<dbReference type="InterPro" id="IPR036576">
    <property type="entry name" value="WRKY_dom_sf"/>
</dbReference>
<dbReference type="SMART" id="SM00774">
    <property type="entry name" value="WRKY"/>
    <property type="match status" value="1"/>
</dbReference>
<dbReference type="PANTHER" id="PTHR31221:SF283">
    <property type="entry name" value="WRKY DOMAIN-CONTAINING PROTEIN"/>
    <property type="match status" value="1"/>
</dbReference>
<sequence length="216" mass="24598">MSTSLAPSIAGMIQAAPSNPNPNPNPTINDIFTSSHNYHDDLGFELSDYLAFEDQLGDGYTCNFTSPLWNTPVILQQNNNGVILQEDKNNTSTESSLNSNHDDMDSSHLLQTNKCSKRMKTSDKSNVNGSRVAFRIKTELEILDDGYKWRKYGKKMVKNNPNPRNYYKCSSVGCKVKKRVERDLNDSSYVITTYEGFHNHETPHSFVYYNTQMQFD</sequence>
<dbReference type="Pfam" id="PF03106">
    <property type="entry name" value="WRKY"/>
    <property type="match status" value="1"/>
</dbReference>
<dbReference type="PROSITE" id="PS50811">
    <property type="entry name" value="WRKY"/>
    <property type="match status" value="1"/>
</dbReference>
<dbReference type="SUPFAM" id="SSF118290">
    <property type="entry name" value="WRKY DNA-binding domain"/>
    <property type="match status" value="1"/>
</dbReference>
<evidence type="ECO:0000256" key="3">
    <source>
        <dbReference type="ARBA" id="ARBA00023125"/>
    </source>
</evidence>
<comment type="subcellular location">
    <subcellularLocation>
        <location evidence="1">Nucleus</location>
    </subcellularLocation>
</comment>
<evidence type="ECO:0000259" key="6">
    <source>
        <dbReference type="PROSITE" id="PS50811"/>
    </source>
</evidence>
<accession>A0A6L5B962</accession>
<dbReference type="PANTHER" id="PTHR31221">
    <property type="entry name" value="WRKY TRANSCRIPTION FACTOR PROTEIN 1-RELATED"/>
    <property type="match status" value="1"/>
</dbReference>
<organism evidence="7 8">
    <name type="scientific">Apium graveolens</name>
    <name type="common">Celery</name>
    <dbReference type="NCBI Taxonomy" id="4045"/>
    <lineage>
        <taxon>Eukaryota</taxon>
        <taxon>Viridiplantae</taxon>
        <taxon>Streptophyta</taxon>
        <taxon>Embryophyta</taxon>
        <taxon>Tracheophyta</taxon>
        <taxon>Spermatophyta</taxon>
        <taxon>Magnoliopsida</taxon>
        <taxon>eudicotyledons</taxon>
        <taxon>Gunneridae</taxon>
        <taxon>Pentapetalae</taxon>
        <taxon>asterids</taxon>
        <taxon>campanulids</taxon>
        <taxon>Apiales</taxon>
        <taxon>Apiaceae</taxon>
        <taxon>Apioideae</taxon>
        <taxon>apioid superclade</taxon>
        <taxon>Apieae</taxon>
        <taxon>Apium</taxon>
    </lineage>
</organism>
<dbReference type="EMBL" id="WRXP01001563">
    <property type="protein sequence ID" value="KAF1002201.1"/>
    <property type="molecule type" value="Genomic_DNA"/>
</dbReference>
<evidence type="ECO:0000313" key="8">
    <source>
        <dbReference type="Proteomes" id="UP000593563"/>
    </source>
</evidence>
<reference evidence="7" key="1">
    <citation type="submission" date="2020-01" db="EMBL/GenBank/DDBJ databases">
        <title>The Celery Genome Sequence Reveals Sequential Paleo-tetraploidization, Resistance Gene Elimination, Karyotype Evolution, and Functional Innovation in Apiales.</title>
        <authorList>
            <person name="Song X."/>
        </authorList>
    </citation>
    <scope>NUCLEOTIDE SEQUENCE</scope>
    <source>
        <tissue evidence="7">Leaf</tissue>
    </source>
</reference>
<comment type="caution">
    <text evidence="7">The sequence shown here is derived from an EMBL/GenBank/DDBJ whole genome shotgun (WGS) entry which is preliminary data.</text>
</comment>
<dbReference type="Gene3D" id="2.20.25.80">
    <property type="entry name" value="WRKY domain"/>
    <property type="match status" value="1"/>
</dbReference>
<gene>
    <name evidence="7" type="ORF">AG4045_000067</name>
</gene>
<keyword evidence="4" id="KW-0804">Transcription</keyword>
<keyword evidence="5" id="KW-0539">Nucleus</keyword>
<dbReference type="FunFam" id="2.20.25.80:FF:000003">
    <property type="entry name" value="WRKY transcription factor 57"/>
    <property type="match status" value="1"/>
</dbReference>
<keyword evidence="3" id="KW-0238">DNA-binding</keyword>
<evidence type="ECO:0000256" key="1">
    <source>
        <dbReference type="ARBA" id="ARBA00004123"/>
    </source>
</evidence>
<protein>
    <recommendedName>
        <fullName evidence="6">WRKY domain-containing protein</fullName>
    </recommendedName>
</protein>
<evidence type="ECO:0000256" key="4">
    <source>
        <dbReference type="ARBA" id="ARBA00023163"/>
    </source>
</evidence>
<evidence type="ECO:0000256" key="5">
    <source>
        <dbReference type="ARBA" id="ARBA00023242"/>
    </source>
</evidence>
<dbReference type="GO" id="GO:0043565">
    <property type="term" value="F:sequence-specific DNA binding"/>
    <property type="evidence" value="ECO:0007669"/>
    <property type="project" value="InterPro"/>
</dbReference>
<feature type="domain" description="WRKY" evidence="6">
    <location>
        <begin position="138"/>
        <end position="203"/>
    </location>
</feature>
<keyword evidence="8" id="KW-1185">Reference proteome</keyword>
<dbReference type="Proteomes" id="UP000593563">
    <property type="component" value="Unassembled WGS sequence"/>
</dbReference>
<name>A0A6L5B962_APIGR</name>
<dbReference type="InterPro" id="IPR044810">
    <property type="entry name" value="WRKY_plant"/>
</dbReference>
<dbReference type="AlphaFoldDB" id="A0A6L5B962"/>
<evidence type="ECO:0000313" key="7">
    <source>
        <dbReference type="EMBL" id="KAF1002201.1"/>
    </source>
</evidence>
<dbReference type="InterPro" id="IPR003657">
    <property type="entry name" value="WRKY_dom"/>
</dbReference>
<proteinExistence type="predicted"/>
<dbReference type="GO" id="GO:0003700">
    <property type="term" value="F:DNA-binding transcription factor activity"/>
    <property type="evidence" value="ECO:0007669"/>
    <property type="project" value="InterPro"/>
</dbReference>
<keyword evidence="2" id="KW-0805">Transcription regulation</keyword>
<evidence type="ECO:0000256" key="2">
    <source>
        <dbReference type="ARBA" id="ARBA00023015"/>
    </source>
</evidence>